<organism evidence="1 2">
    <name type="scientific">Siminovitchia fortis</name>
    <dbReference type="NCBI Taxonomy" id="254758"/>
    <lineage>
        <taxon>Bacteria</taxon>
        <taxon>Bacillati</taxon>
        <taxon>Bacillota</taxon>
        <taxon>Bacilli</taxon>
        <taxon>Bacillales</taxon>
        <taxon>Bacillaceae</taxon>
        <taxon>Siminovitchia</taxon>
    </lineage>
</organism>
<protein>
    <recommendedName>
        <fullName evidence="3">Transposase (putative) YhgA-like domain-containing protein</fullName>
    </recommendedName>
</protein>
<name>A0A443ISG0_9BACI</name>
<dbReference type="PANTHER" id="PTHR35586:SF1">
    <property type="entry name" value="SLL1691 PROTEIN"/>
    <property type="match status" value="1"/>
</dbReference>
<proteinExistence type="predicted"/>
<dbReference type="PANTHER" id="PTHR35586">
    <property type="entry name" value="SLL1691 PROTEIN"/>
    <property type="match status" value="1"/>
</dbReference>
<comment type="caution">
    <text evidence="1">The sequence shown here is derived from an EMBL/GenBank/DDBJ whole genome shotgun (WGS) entry which is preliminary data.</text>
</comment>
<accession>A0A443ISG0</accession>
<reference evidence="1" key="1">
    <citation type="submission" date="2018-12" db="EMBL/GenBank/DDBJ databases">
        <authorList>
            <person name="Sun L."/>
            <person name="Chen Z."/>
        </authorList>
    </citation>
    <scope>NUCLEOTIDE SEQUENCE [LARGE SCALE GENOMIC DNA]</scope>
    <source>
        <strain evidence="1">DSM 16012</strain>
    </source>
</reference>
<dbReference type="RefSeq" id="WP_120073203.1">
    <property type="nucleotide sequence ID" value="NZ_CP126113.1"/>
</dbReference>
<dbReference type="OrthoDB" id="419816at2"/>
<keyword evidence="2" id="KW-1185">Reference proteome</keyword>
<evidence type="ECO:0008006" key="3">
    <source>
        <dbReference type="Google" id="ProtNLM"/>
    </source>
</evidence>
<evidence type="ECO:0000313" key="2">
    <source>
        <dbReference type="Proteomes" id="UP000273811"/>
    </source>
</evidence>
<dbReference type="AlphaFoldDB" id="A0A443ISG0"/>
<dbReference type="Proteomes" id="UP000273811">
    <property type="component" value="Unassembled WGS sequence"/>
</dbReference>
<evidence type="ECO:0000313" key="1">
    <source>
        <dbReference type="EMBL" id="RWR09614.1"/>
    </source>
</evidence>
<sequence length="305" mass="36182">MKVENPDYDYLWKDVITELFEEFLLFFSPDLFELVDFSVPPEFLEQELQTILSESDSNQRVAYKLVKLQLKNGSEQWVYVHIEVQGDHKKMFPKRMFQSFYRIMDLYDQKIYALALFTGERAKYNSDQFRYEFLGTELTYNYNTYRIASQSESALLKSQNPFALAVLAGLYLIKSKKNVDLQYEYKRKLMRMLLQDKMISKEMKREYIQKLFVFIDHIIRLPEEAGLQLIRDLDPIMKKEAAQMGLSMKDTSFAKYYLKEGKREGIKEGKIEIAVRLLKKEHSVEDVAEITGLPLQEVRELKEKE</sequence>
<dbReference type="EMBL" id="QYTU02000021">
    <property type="protein sequence ID" value="RWR09614.1"/>
    <property type="molecule type" value="Genomic_DNA"/>
</dbReference>
<gene>
    <name evidence="1" type="ORF">D4N35_010290</name>
</gene>